<feature type="signal peptide" evidence="3">
    <location>
        <begin position="1"/>
        <end position="28"/>
    </location>
</feature>
<dbReference type="Proteomes" id="UP000265200">
    <property type="component" value="Chromosome 15"/>
</dbReference>
<protein>
    <recommendedName>
        <fullName evidence="4">Chemokine interleukin-8-like domain-containing protein</fullName>
    </recommendedName>
</protein>
<evidence type="ECO:0000256" key="2">
    <source>
        <dbReference type="SAM" id="MobiDB-lite"/>
    </source>
</evidence>
<dbReference type="GO" id="GO:0005615">
    <property type="term" value="C:extracellular space"/>
    <property type="evidence" value="ECO:0007669"/>
    <property type="project" value="UniProtKB-KW"/>
</dbReference>
<evidence type="ECO:0000256" key="1">
    <source>
        <dbReference type="ARBA" id="ARBA00022514"/>
    </source>
</evidence>
<reference key="1">
    <citation type="journal article" date="2007" name="Nature">
        <title>The medaka draft genome and insights into vertebrate genome evolution.</title>
        <authorList>
            <person name="Kasahara M."/>
            <person name="Naruse K."/>
            <person name="Sasaki S."/>
            <person name="Nakatani Y."/>
            <person name="Qu W."/>
            <person name="Ahsan B."/>
            <person name="Yamada T."/>
            <person name="Nagayasu Y."/>
            <person name="Doi K."/>
            <person name="Kasai Y."/>
            <person name="Jindo T."/>
            <person name="Kobayashi D."/>
            <person name="Shimada A."/>
            <person name="Toyoda A."/>
            <person name="Kuroki Y."/>
            <person name="Fujiyama A."/>
            <person name="Sasaki T."/>
            <person name="Shimizu A."/>
            <person name="Asakawa S."/>
            <person name="Shimizu N."/>
            <person name="Hashimoto S."/>
            <person name="Yang J."/>
            <person name="Lee Y."/>
            <person name="Matsushima K."/>
            <person name="Sugano S."/>
            <person name="Sakaizumi M."/>
            <person name="Narita T."/>
            <person name="Ohishi K."/>
            <person name="Haga S."/>
            <person name="Ohta F."/>
            <person name="Nomoto H."/>
            <person name="Nogata K."/>
            <person name="Morishita T."/>
            <person name="Endo T."/>
            <person name="Shin-I T."/>
            <person name="Takeda H."/>
            <person name="Morishita S."/>
            <person name="Kohara Y."/>
        </authorList>
    </citation>
    <scope>NUCLEOTIDE SEQUENCE [LARGE SCALE GENOMIC DNA]</scope>
    <source>
        <strain>Hd-rR</strain>
    </source>
</reference>
<dbReference type="GO" id="GO:0008009">
    <property type="term" value="F:chemokine activity"/>
    <property type="evidence" value="ECO:0007669"/>
    <property type="project" value="InterPro"/>
</dbReference>
<keyword evidence="1" id="KW-0202">Cytokine</keyword>
<feature type="region of interest" description="Disordered" evidence="2">
    <location>
        <begin position="107"/>
        <end position="136"/>
    </location>
</feature>
<reference evidence="5 6" key="2">
    <citation type="submission" date="2017-04" db="EMBL/GenBank/DDBJ databases">
        <title>CpG methylation of centromeres and impact of large insertions on vertebrate speciation.</title>
        <authorList>
            <person name="Ichikawa K."/>
            <person name="Yoshimura J."/>
            <person name="Morishita S."/>
        </authorList>
    </citation>
    <scope>NUCLEOTIDE SEQUENCE</scope>
    <source>
        <strain evidence="5 6">HSOK</strain>
    </source>
</reference>
<organism evidence="5 6">
    <name type="scientific">Oryzias latipes</name>
    <name type="common">Japanese rice fish</name>
    <name type="synonym">Japanese killifish</name>
    <dbReference type="NCBI Taxonomy" id="8090"/>
    <lineage>
        <taxon>Eukaryota</taxon>
        <taxon>Metazoa</taxon>
        <taxon>Chordata</taxon>
        <taxon>Craniata</taxon>
        <taxon>Vertebrata</taxon>
        <taxon>Euteleostomi</taxon>
        <taxon>Actinopterygii</taxon>
        <taxon>Neopterygii</taxon>
        <taxon>Teleostei</taxon>
        <taxon>Neoteleostei</taxon>
        <taxon>Acanthomorphata</taxon>
        <taxon>Ovalentaria</taxon>
        <taxon>Atherinomorphae</taxon>
        <taxon>Beloniformes</taxon>
        <taxon>Adrianichthyidae</taxon>
        <taxon>Oryziinae</taxon>
        <taxon>Oryzias</taxon>
    </lineage>
</organism>
<feature type="compositionally biased region" description="Basic residues" evidence="2">
    <location>
        <begin position="107"/>
        <end position="121"/>
    </location>
</feature>
<evidence type="ECO:0000313" key="5">
    <source>
        <dbReference type="Ensembl" id="ENSORLP00015005152.1"/>
    </source>
</evidence>
<dbReference type="PRINTS" id="PR00436">
    <property type="entry name" value="INTERLEUKIN8"/>
</dbReference>
<dbReference type="GO" id="GO:0006955">
    <property type="term" value="P:immune response"/>
    <property type="evidence" value="ECO:0007669"/>
    <property type="project" value="InterPro"/>
</dbReference>
<dbReference type="Gene3D" id="2.40.50.40">
    <property type="match status" value="1"/>
</dbReference>
<reference evidence="5" key="3">
    <citation type="submission" date="2025-08" db="UniProtKB">
        <authorList>
            <consortium name="Ensembl"/>
        </authorList>
    </citation>
    <scope>IDENTIFICATION</scope>
    <source>
        <strain evidence="5">HSOK</strain>
    </source>
</reference>
<dbReference type="Pfam" id="PF00048">
    <property type="entry name" value="IL8"/>
    <property type="match status" value="1"/>
</dbReference>
<dbReference type="SUPFAM" id="SSF54117">
    <property type="entry name" value="Interleukin 8-like chemokines"/>
    <property type="match status" value="1"/>
</dbReference>
<keyword evidence="3" id="KW-0732">Signal</keyword>
<dbReference type="InterPro" id="IPR001811">
    <property type="entry name" value="Chemokine_IL8-like_dom"/>
</dbReference>
<feature type="domain" description="Chemokine interleukin-8-like" evidence="4">
    <location>
        <begin position="32"/>
        <end position="91"/>
    </location>
</feature>
<name>A0A3P9HBJ6_ORYLA</name>
<dbReference type="SMART" id="SM00199">
    <property type="entry name" value="SCY"/>
    <property type="match status" value="1"/>
</dbReference>
<feature type="chain" id="PRO_5018163142" description="Chemokine interleukin-8-like domain-containing protein" evidence="3">
    <location>
        <begin position="29"/>
        <end position="136"/>
    </location>
</feature>
<dbReference type="Ensembl" id="ENSORLT00015006408.1">
    <property type="protein sequence ID" value="ENSORLP00015005152.1"/>
    <property type="gene ID" value="ENSORLG00015005941.1"/>
</dbReference>
<dbReference type="AlphaFoldDB" id="A0A3P9HBJ6"/>
<sequence>MKLNPQLICQLALLSLLCLLQAVRETDGVYVPGRCLCPQTIPGVRGRLKELLILPKSASCNTITVIVTMMNNARVCLNPEEPMAKQLIRCWNRSERLGLDKKRCLKRRRVRKGGRQQRQRQRGQGLGTKISSSASQ</sequence>
<evidence type="ECO:0000256" key="3">
    <source>
        <dbReference type="SAM" id="SignalP"/>
    </source>
</evidence>
<proteinExistence type="predicted"/>
<evidence type="ECO:0000313" key="6">
    <source>
        <dbReference type="Proteomes" id="UP000265200"/>
    </source>
</evidence>
<accession>A0A3P9HBJ6</accession>
<evidence type="ECO:0000259" key="4">
    <source>
        <dbReference type="SMART" id="SM00199"/>
    </source>
</evidence>
<dbReference type="InterPro" id="IPR036048">
    <property type="entry name" value="Interleukin_8-like_sf"/>
</dbReference>
<reference evidence="5" key="4">
    <citation type="submission" date="2025-09" db="UniProtKB">
        <authorList>
            <consortium name="Ensembl"/>
        </authorList>
    </citation>
    <scope>IDENTIFICATION</scope>
    <source>
        <strain evidence="5">HSOK</strain>
    </source>
</reference>